<dbReference type="RefSeq" id="XP_005175977.2">
    <property type="nucleotide sequence ID" value="XM_005175920.4"/>
</dbReference>
<sequence length="872" mass="102461">MGVRGLTGFIARNAEKYLTPYELHDTNLVIDGDNLACNLYKDASGINSAFGGDYDEFYRAVVNFFVVLAECNIKAYVLMDGGYEQRKLRTVGKRMRGKICVIKRINPNASITVFPLMMKEVFVDAVRDCNVPVMRCVFEADDELAALGRKLNCPVLSYDSDFYIHNVRYIPLITLTVKAHTKTYKEKEKDNGTEDSERKLRKTEAKKLDKRTKNNRVMDTIVVDNKEKKQYKGKTYKYLDCCMYRVENLIARGSLSKEKLPLFAALLGNDYISRSAFRNFYLSGMVKVGRGRKPNHQQRRIRLILKWLKDETGESAMNKIMSRLKKNQRESLMAQVEAAVSGYSNEQCRSYEFFKQHYENVFEDFMDGVEDDDSDQDSCYELEDDEDEITEEEEEIEEDDDDKEITAAPDNEEGEESEIVEATEEKSEDSEAASESEDDEDDEEGDDPNDIISKFPQWFLDKLYPAKLPRFFVDLMHLRKYINNPQIEHYPYQDCNDIAVPILSLTYSLLNNVKGEEFVERVNEDGSIRHLYYTYLTRATRVTNIQYITVEIKEKPKYEFEPDKPNPLLLQTVFEHKMPELQRELLFKEIEKLPEDLRLYFLAIVYWMHKSQHCDLIHLHALLVCLVVLRTIDSKIPPERDIKTFNKRFGKILKKERQVRDKEAAEGIKRTIRDDLKELPIPERIQFIQKSDCYLVQNELLKHFHMQELFKKKYDLFSSTVLHAFAELQSVVFQLHSLNALLEFPYQAPQMCQLYCGTFLYNLYDLFRNRLDIEYYVRNFIFKDSQMMFDFYTYLWQWCEQFIPTWKRTSGQETLKTVNKKIMKKKRQLERKKAAQEVEAVDPYADMLSSTGEGEDEFIDLNNKFCTMLKVS</sequence>
<accession>A0A1I8MJ61</accession>
<dbReference type="PANTHER" id="PTHR15665:SF1">
    <property type="entry name" value="PROTEIN ASTEROID HOMOLOG 1"/>
    <property type="match status" value="1"/>
</dbReference>
<dbReference type="OrthoDB" id="25987at2759"/>
<evidence type="ECO:0000256" key="2">
    <source>
        <dbReference type="SAM" id="Coils"/>
    </source>
</evidence>
<feature type="compositionally biased region" description="Acidic residues" evidence="3">
    <location>
        <begin position="410"/>
        <end position="449"/>
    </location>
</feature>
<dbReference type="Gene3D" id="3.40.50.1010">
    <property type="entry name" value="5'-nuclease"/>
    <property type="match status" value="1"/>
</dbReference>
<comment type="similarity">
    <text evidence="1">Belongs to the asteroid family.</text>
</comment>
<feature type="coiled-coil region" evidence="2">
    <location>
        <begin position="812"/>
        <end position="839"/>
    </location>
</feature>
<dbReference type="VEuPathDB" id="VectorBase:MDOA005451"/>
<dbReference type="InterPro" id="IPR029060">
    <property type="entry name" value="PIN-like_dom_sf"/>
</dbReference>
<dbReference type="eggNOG" id="ENOG502QQRA">
    <property type="taxonomic scope" value="Eukaryota"/>
</dbReference>
<protein>
    <submittedName>
        <fullName evidence="4">Uncharacterized protein</fullName>
    </submittedName>
</protein>
<reference evidence="4" key="1">
    <citation type="submission" date="2020-05" db="UniProtKB">
        <authorList>
            <consortium name="EnsemblMetazoa"/>
        </authorList>
    </citation>
    <scope>IDENTIFICATION</scope>
    <source>
        <strain evidence="4">Aabys</strain>
    </source>
</reference>
<gene>
    <name evidence="4" type="primary">101900356</name>
</gene>
<dbReference type="STRING" id="7370.A0A1I8MJ61"/>
<feature type="region of interest" description="Disordered" evidence="3">
    <location>
        <begin position="367"/>
        <end position="451"/>
    </location>
</feature>
<organism evidence="4">
    <name type="scientific">Musca domestica</name>
    <name type="common">House fly</name>
    <dbReference type="NCBI Taxonomy" id="7370"/>
    <lineage>
        <taxon>Eukaryota</taxon>
        <taxon>Metazoa</taxon>
        <taxon>Ecdysozoa</taxon>
        <taxon>Arthropoda</taxon>
        <taxon>Hexapoda</taxon>
        <taxon>Insecta</taxon>
        <taxon>Pterygota</taxon>
        <taxon>Neoptera</taxon>
        <taxon>Endopterygota</taxon>
        <taxon>Diptera</taxon>
        <taxon>Brachycera</taxon>
        <taxon>Muscomorpha</taxon>
        <taxon>Muscoidea</taxon>
        <taxon>Muscidae</taxon>
        <taxon>Musca</taxon>
    </lineage>
</organism>
<name>A0A1I8MJ61_MUSDO</name>
<dbReference type="InterPro" id="IPR026832">
    <property type="entry name" value="Asteroid"/>
</dbReference>
<dbReference type="CDD" id="cd18676">
    <property type="entry name" value="PIN_asteroid-like"/>
    <property type="match status" value="1"/>
</dbReference>
<dbReference type="VEuPathDB" id="VectorBase:MDOMA2_015631"/>
<feature type="region of interest" description="Disordered" evidence="3">
    <location>
        <begin position="185"/>
        <end position="207"/>
    </location>
</feature>
<dbReference type="PANTHER" id="PTHR15665">
    <property type="entry name" value="ASTEROID PROTEIN"/>
    <property type="match status" value="1"/>
</dbReference>
<evidence type="ECO:0000256" key="3">
    <source>
        <dbReference type="SAM" id="MobiDB-lite"/>
    </source>
</evidence>
<dbReference type="EnsemblMetazoa" id="MDOA005451-RA">
    <property type="protein sequence ID" value="MDOA005451-PA"/>
    <property type="gene ID" value="MDOA005451"/>
</dbReference>
<evidence type="ECO:0000256" key="1">
    <source>
        <dbReference type="ARBA" id="ARBA00007398"/>
    </source>
</evidence>
<feature type="compositionally biased region" description="Acidic residues" evidence="3">
    <location>
        <begin position="367"/>
        <end position="403"/>
    </location>
</feature>
<keyword evidence="2" id="KW-0175">Coiled coil</keyword>
<proteinExistence type="inferred from homology"/>
<dbReference type="KEGG" id="mde:101900356"/>
<evidence type="ECO:0000313" key="4">
    <source>
        <dbReference type="EnsemblMetazoa" id="MDOA005451-PA"/>
    </source>
</evidence>
<dbReference type="AlphaFoldDB" id="A0A1I8MJ61"/>
<dbReference type="SUPFAM" id="SSF88723">
    <property type="entry name" value="PIN domain-like"/>
    <property type="match status" value="1"/>
</dbReference>